<dbReference type="PANTHER" id="PTHR30136:SF34">
    <property type="entry name" value="TRANSCRIPTIONAL REGULATOR"/>
    <property type="match status" value="1"/>
</dbReference>
<dbReference type="PROSITE" id="PS51077">
    <property type="entry name" value="HTH_ICLR"/>
    <property type="match status" value="1"/>
</dbReference>
<dbReference type="GO" id="GO:0045892">
    <property type="term" value="P:negative regulation of DNA-templated transcription"/>
    <property type="evidence" value="ECO:0007669"/>
    <property type="project" value="TreeGrafter"/>
</dbReference>
<dbReference type="SUPFAM" id="SSF55781">
    <property type="entry name" value="GAF domain-like"/>
    <property type="match status" value="1"/>
</dbReference>
<evidence type="ECO:0000313" key="4">
    <source>
        <dbReference type="EMBL" id="GHC47986.1"/>
    </source>
</evidence>
<dbReference type="SMART" id="SM00346">
    <property type="entry name" value="HTH_ICLR"/>
    <property type="match status" value="1"/>
</dbReference>
<dbReference type="InterPro" id="IPR005471">
    <property type="entry name" value="Tscrpt_reg_IclR_N"/>
</dbReference>
<dbReference type="InterPro" id="IPR050707">
    <property type="entry name" value="HTH_MetabolicPath_Reg"/>
</dbReference>
<proteinExistence type="predicted"/>
<dbReference type="GO" id="GO:0003677">
    <property type="term" value="F:DNA binding"/>
    <property type="evidence" value="ECO:0007669"/>
    <property type="project" value="InterPro"/>
</dbReference>
<keyword evidence="5" id="KW-1185">Reference proteome</keyword>
<protein>
    <submittedName>
        <fullName evidence="4">Transcriptional regulator</fullName>
    </submittedName>
</protein>
<dbReference type="Gene3D" id="3.30.450.40">
    <property type="match status" value="1"/>
</dbReference>
<reference evidence="5" key="1">
    <citation type="journal article" date="2019" name="Int. J. Syst. Evol. Microbiol.">
        <title>The Global Catalogue of Microorganisms (GCM) 10K type strain sequencing project: providing services to taxonomists for standard genome sequencing and annotation.</title>
        <authorList>
            <consortium name="The Broad Institute Genomics Platform"/>
            <consortium name="The Broad Institute Genome Sequencing Center for Infectious Disease"/>
            <person name="Wu L."/>
            <person name="Ma J."/>
        </authorList>
    </citation>
    <scope>NUCLEOTIDE SEQUENCE [LARGE SCALE GENOMIC DNA]</scope>
    <source>
        <strain evidence="5">KCTC 42083</strain>
    </source>
</reference>
<dbReference type="PANTHER" id="PTHR30136">
    <property type="entry name" value="HELIX-TURN-HELIX TRANSCRIPTIONAL REGULATOR, ICLR FAMILY"/>
    <property type="match status" value="1"/>
</dbReference>
<dbReference type="GO" id="GO:0003700">
    <property type="term" value="F:DNA-binding transcription factor activity"/>
    <property type="evidence" value="ECO:0007669"/>
    <property type="project" value="TreeGrafter"/>
</dbReference>
<dbReference type="Gene3D" id="1.10.10.10">
    <property type="entry name" value="Winged helix-like DNA-binding domain superfamily/Winged helix DNA-binding domain"/>
    <property type="match status" value="1"/>
</dbReference>
<accession>A0A8H9IP45</accession>
<keyword evidence="2" id="KW-0804">Transcription</keyword>
<dbReference type="SUPFAM" id="SSF46785">
    <property type="entry name" value="Winged helix' DNA-binding domain"/>
    <property type="match status" value="1"/>
</dbReference>
<dbReference type="Proteomes" id="UP000608923">
    <property type="component" value="Unassembled WGS sequence"/>
</dbReference>
<organism evidence="4 5">
    <name type="scientific">Alcaligenes pakistanensis</name>
    <dbReference type="NCBI Taxonomy" id="1482717"/>
    <lineage>
        <taxon>Bacteria</taxon>
        <taxon>Pseudomonadati</taxon>
        <taxon>Pseudomonadota</taxon>
        <taxon>Betaproteobacteria</taxon>
        <taxon>Burkholderiales</taxon>
        <taxon>Alcaligenaceae</taxon>
        <taxon>Alcaligenes</taxon>
    </lineage>
</organism>
<keyword evidence="1" id="KW-0805">Transcription regulation</keyword>
<dbReference type="AlphaFoldDB" id="A0A8H9IP45"/>
<dbReference type="InterPro" id="IPR036388">
    <property type="entry name" value="WH-like_DNA-bd_sf"/>
</dbReference>
<evidence type="ECO:0000256" key="1">
    <source>
        <dbReference type="ARBA" id="ARBA00023015"/>
    </source>
</evidence>
<gene>
    <name evidence="4" type="ORF">GCM10010096_19310</name>
</gene>
<sequence length="215" mass="23999">MKTNRSIQRCFHILQSFRLNGRPTLAELVKATDLPHPTLLRFLTTLEEDGYVARDDKRWRLTSKVLEIGFAALESLGINQFVQESLQQLAEKYSGAANIGERDEQGVLIIARATAPQERRRLVVRNVRVGSVLSGDSALAHALTLEPGQWAERHYPELDQFSVAVPIPETSGRWVSLGVSAPRAEMSDERVLQELVAELQEKATRMGKILGYGPV</sequence>
<evidence type="ECO:0000256" key="2">
    <source>
        <dbReference type="ARBA" id="ARBA00023163"/>
    </source>
</evidence>
<evidence type="ECO:0000259" key="3">
    <source>
        <dbReference type="PROSITE" id="PS51077"/>
    </source>
</evidence>
<dbReference type="EMBL" id="BMZN01000003">
    <property type="protein sequence ID" value="GHC47986.1"/>
    <property type="molecule type" value="Genomic_DNA"/>
</dbReference>
<dbReference type="Pfam" id="PF09339">
    <property type="entry name" value="HTH_IclR"/>
    <property type="match status" value="1"/>
</dbReference>
<evidence type="ECO:0000313" key="5">
    <source>
        <dbReference type="Proteomes" id="UP000608923"/>
    </source>
</evidence>
<dbReference type="InterPro" id="IPR029016">
    <property type="entry name" value="GAF-like_dom_sf"/>
</dbReference>
<name>A0A8H9IP45_9BURK</name>
<feature type="domain" description="HTH iclR-type" evidence="3">
    <location>
        <begin position="4"/>
        <end position="63"/>
    </location>
</feature>
<dbReference type="RefSeq" id="WP_229841199.1">
    <property type="nucleotide sequence ID" value="NZ_BMZN01000003.1"/>
</dbReference>
<comment type="caution">
    <text evidence="4">The sequence shown here is derived from an EMBL/GenBank/DDBJ whole genome shotgun (WGS) entry which is preliminary data.</text>
</comment>
<dbReference type="InterPro" id="IPR036390">
    <property type="entry name" value="WH_DNA-bd_sf"/>
</dbReference>